<evidence type="ECO:0000256" key="1">
    <source>
        <dbReference type="SAM" id="Coils"/>
    </source>
</evidence>
<reference evidence="4" key="1">
    <citation type="submission" date="2022-03" db="EMBL/GenBank/DDBJ databases">
        <authorList>
            <person name="Tunstrom K."/>
        </authorList>
    </citation>
    <scope>NUCLEOTIDE SEQUENCE</scope>
</reference>
<feature type="compositionally biased region" description="Basic and acidic residues" evidence="2">
    <location>
        <begin position="206"/>
        <end position="222"/>
    </location>
</feature>
<organism evidence="4 5">
    <name type="scientific">Euphydryas editha</name>
    <name type="common">Edith's checkerspot</name>
    <dbReference type="NCBI Taxonomy" id="104508"/>
    <lineage>
        <taxon>Eukaryota</taxon>
        <taxon>Metazoa</taxon>
        <taxon>Ecdysozoa</taxon>
        <taxon>Arthropoda</taxon>
        <taxon>Hexapoda</taxon>
        <taxon>Insecta</taxon>
        <taxon>Pterygota</taxon>
        <taxon>Neoptera</taxon>
        <taxon>Endopterygota</taxon>
        <taxon>Lepidoptera</taxon>
        <taxon>Glossata</taxon>
        <taxon>Ditrysia</taxon>
        <taxon>Papilionoidea</taxon>
        <taxon>Nymphalidae</taxon>
        <taxon>Nymphalinae</taxon>
        <taxon>Euphydryas</taxon>
    </lineage>
</organism>
<evidence type="ECO:0000256" key="2">
    <source>
        <dbReference type="SAM" id="MobiDB-lite"/>
    </source>
</evidence>
<feature type="coiled-coil region" evidence="1">
    <location>
        <begin position="602"/>
        <end position="636"/>
    </location>
</feature>
<evidence type="ECO:0000259" key="3">
    <source>
        <dbReference type="Pfam" id="PF10650"/>
    </source>
</evidence>
<dbReference type="InterPro" id="IPR019607">
    <property type="entry name" value="Putative_zinc-finger_domain"/>
</dbReference>
<dbReference type="Pfam" id="PF10650">
    <property type="entry name" value="zf-C3H1"/>
    <property type="match status" value="1"/>
</dbReference>
<feature type="compositionally biased region" description="Basic and acidic residues" evidence="2">
    <location>
        <begin position="112"/>
        <end position="121"/>
    </location>
</feature>
<name>A0AAU9TY48_EUPED</name>
<dbReference type="EMBL" id="CAKOGL010000011">
    <property type="protein sequence ID" value="CAH2091778.1"/>
    <property type="molecule type" value="Genomic_DNA"/>
</dbReference>
<feature type="region of interest" description="Disordered" evidence="2">
    <location>
        <begin position="100"/>
        <end position="131"/>
    </location>
</feature>
<gene>
    <name evidence="4" type="ORF">EEDITHA_LOCUS7611</name>
</gene>
<proteinExistence type="predicted"/>
<evidence type="ECO:0000313" key="5">
    <source>
        <dbReference type="Proteomes" id="UP001153954"/>
    </source>
</evidence>
<feature type="region of interest" description="Disordered" evidence="2">
    <location>
        <begin position="189"/>
        <end position="222"/>
    </location>
</feature>
<feature type="region of interest" description="Disordered" evidence="2">
    <location>
        <begin position="53"/>
        <end position="78"/>
    </location>
</feature>
<dbReference type="Proteomes" id="UP001153954">
    <property type="component" value="Unassembled WGS sequence"/>
</dbReference>
<feature type="compositionally biased region" description="Basic residues" evidence="2">
    <location>
        <begin position="122"/>
        <end position="131"/>
    </location>
</feature>
<comment type="caution">
    <text evidence="4">The sequence shown here is derived from an EMBL/GenBank/DDBJ whole genome shotgun (WGS) entry which is preliminary data.</text>
</comment>
<accession>A0AAU9TY48</accession>
<feature type="compositionally biased region" description="Basic residues" evidence="2">
    <location>
        <begin position="101"/>
        <end position="111"/>
    </location>
</feature>
<evidence type="ECO:0000313" key="4">
    <source>
        <dbReference type="EMBL" id="CAH2091778.1"/>
    </source>
</evidence>
<dbReference type="AlphaFoldDB" id="A0AAU9TY48"/>
<sequence length="861" mass="98454">MACVDIQSTNVDSEMEEGEIVDEVDYLSDISSEEEFLLRQRLKVLENYNNALERKEAKKTSLGSGKKHGKKDAPYGVSEISRTEADDSFLKKTFVISKENKRIKPHHRQKRLKSDKDNGKNKEHRKKTYRNKKKFCIVSESDASDFSDDDYKNKRRKLADAVSLNIVKNDTSTLKDRLTKMLHISKTENHQQKLPNVVPECESEPQDGKANKEKNNETSKSNCKEAEHLIDMCIDEVSKTNENSLKDTADAVNLDKKEGIDVNNSDENSDEDLELLRQHALKTKLSKTKNDQKTTIVKPENKTDALSEDEDSDTAELRMICLKSRLLKKAIELKQKQKLQKRLSNSNVHDFGICEPENDNNTDIESVDMDIGSDSEDKGKELINDCILKDNNNIVTGEVKSITNDCLHREDELEEDEDLLRAKLLTSLSKNLPNLVDIKTLDSALSKDEIKEDNKKTPNQPSIVEEKKFIIQLGDSDSEVEHEATKNLTKMHIKLSEQAEFQQKLDLFLKSTRLEVEKTKLPDVVQEPAQKPPEKFIAKAVNHLPKSEQIEYKNLVKRMAELEKIKQVRQNMIIMNNRVNNLPKETLKPLNPSMISNKLVSVDKVEEKIALSRKRIAEESSKMLKLKEEATKLSQRYKIVATELKNIATAITLNKKQQKNVQNGLNKIRHQHQMLLKSVPNKHSNQNITFNRTVEKSISTVNLQKENEPLNEGQNRNVLKSVKVTVSNLNKEVQPVSPRLSVEVDITNNKKVVKLPKSPQKDVVDLKNLSPEKNISKEIINEKIESFAVDKKSDTNQYIQKEESHINKVKDDFDDYKSPLDALQCKNWEEDPNGVLCPFEFGGSCRDPDCKYLHPKIPTQE</sequence>
<keyword evidence="5" id="KW-1185">Reference proteome</keyword>
<keyword evidence="1" id="KW-0175">Coiled coil</keyword>
<protein>
    <recommendedName>
        <fullName evidence="3">Putative zinc-finger domain-containing protein</fullName>
    </recommendedName>
</protein>
<feature type="domain" description="Putative zinc-finger" evidence="3">
    <location>
        <begin position="836"/>
        <end position="854"/>
    </location>
</feature>